<dbReference type="Proteomes" id="UP000054248">
    <property type="component" value="Unassembled WGS sequence"/>
</dbReference>
<reference evidence="11" key="2">
    <citation type="submission" date="2015-01" db="EMBL/GenBank/DDBJ databases">
        <title>Evolutionary Origins and Diversification of the Mycorrhizal Mutualists.</title>
        <authorList>
            <consortium name="DOE Joint Genome Institute"/>
            <consortium name="Mycorrhizal Genomics Consortium"/>
            <person name="Kohler A."/>
            <person name="Kuo A."/>
            <person name="Nagy L.G."/>
            <person name="Floudas D."/>
            <person name="Copeland A."/>
            <person name="Barry K.W."/>
            <person name="Cichocki N."/>
            <person name="Veneault-Fourrey C."/>
            <person name="LaButti K."/>
            <person name="Lindquist E.A."/>
            <person name="Lipzen A."/>
            <person name="Lundell T."/>
            <person name="Morin E."/>
            <person name="Murat C."/>
            <person name="Riley R."/>
            <person name="Ohm R."/>
            <person name="Sun H."/>
            <person name="Tunlid A."/>
            <person name="Henrissat B."/>
            <person name="Grigoriev I.V."/>
            <person name="Hibbett D.S."/>
            <person name="Martin F."/>
        </authorList>
    </citation>
    <scope>NUCLEOTIDE SEQUENCE [LARGE SCALE GENOMIC DNA]</scope>
    <source>
        <strain evidence="11">MUT 4182</strain>
    </source>
</reference>
<feature type="transmembrane region" description="Helical" evidence="9">
    <location>
        <begin position="100"/>
        <end position="118"/>
    </location>
</feature>
<sequence>FTFLFVVSSQLIGLGLMGLCRQFFIYPASAIWPMNLAVSAILNALHAEIDVGPDRKGLSRFRLFVSASAVSCLWVFIPGYLFTALSYFSFICWIWPRNVVVNQLFGSVSGLGLNILTFDWSQISWMSSPLIVPFWVQVHIFASFVVIYWILVPILYYTNVWKSGHLPLMGGSAYDRFAKPYNLTRVFDPYTTRFNLTAYEEYSPLYLPISFALAYLLAFA</sequence>
<dbReference type="PANTHER" id="PTHR22601">
    <property type="entry name" value="ISP4 LIKE PROTEIN"/>
    <property type="match status" value="1"/>
</dbReference>
<dbReference type="InterPro" id="IPR004813">
    <property type="entry name" value="OPT"/>
</dbReference>
<evidence type="ECO:0000256" key="9">
    <source>
        <dbReference type="SAM" id="Phobius"/>
    </source>
</evidence>
<dbReference type="GO" id="GO:0016020">
    <property type="term" value="C:membrane"/>
    <property type="evidence" value="ECO:0007669"/>
    <property type="project" value="UniProtKB-SubCell"/>
</dbReference>
<evidence type="ECO:0000313" key="11">
    <source>
        <dbReference type="Proteomes" id="UP000054248"/>
    </source>
</evidence>
<feature type="non-terminal residue" evidence="10">
    <location>
        <position position="220"/>
    </location>
</feature>
<keyword evidence="4 9" id="KW-0812">Transmembrane</keyword>
<keyword evidence="5" id="KW-0571">Peptide transport</keyword>
<keyword evidence="8 9" id="KW-0472">Membrane</keyword>
<protein>
    <submittedName>
        <fullName evidence="10">Uncharacterized protein</fullName>
    </submittedName>
</protein>
<dbReference type="InterPro" id="IPR004648">
    <property type="entry name" value="Oligpept_transpt"/>
</dbReference>
<name>A0A0C3LAQ4_9AGAM</name>
<accession>A0A0C3LAQ4</accession>
<dbReference type="OrthoDB" id="2672441at2759"/>
<feature type="transmembrane region" description="Helical" evidence="9">
    <location>
        <begin position="202"/>
        <end position="219"/>
    </location>
</feature>
<dbReference type="Pfam" id="PF03169">
    <property type="entry name" value="OPT"/>
    <property type="match status" value="1"/>
</dbReference>
<organism evidence="10 11">
    <name type="scientific">Tulasnella calospora MUT 4182</name>
    <dbReference type="NCBI Taxonomy" id="1051891"/>
    <lineage>
        <taxon>Eukaryota</taxon>
        <taxon>Fungi</taxon>
        <taxon>Dikarya</taxon>
        <taxon>Basidiomycota</taxon>
        <taxon>Agaricomycotina</taxon>
        <taxon>Agaricomycetes</taxon>
        <taxon>Cantharellales</taxon>
        <taxon>Tulasnellaceae</taxon>
        <taxon>Tulasnella</taxon>
    </lineage>
</organism>
<dbReference type="GO" id="GO:0035673">
    <property type="term" value="F:oligopeptide transmembrane transporter activity"/>
    <property type="evidence" value="ECO:0007669"/>
    <property type="project" value="InterPro"/>
</dbReference>
<proteinExistence type="inferred from homology"/>
<keyword evidence="7 9" id="KW-1133">Transmembrane helix</keyword>
<dbReference type="HOGENOM" id="CLU_1225115_0_0_1"/>
<evidence type="ECO:0000256" key="2">
    <source>
        <dbReference type="ARBA" id="ARBA00008807"/>
    </source>
</evidence>
<keyword evidence="3" id="KW-0813">Transport</keyword>
<feature type="non-terminal residue" evidence="10">
    <location>
        <position position="1"/>
    </location>
</feature>
<keyword evidence="6" id="KW-0653">Protein transport</keyword>
<feature type="transmembrane region" description="Helical" evidence="9">
    <location>
        <begin position="63"/>
        <end position="88"/>
    </location>
</feature>
<evidence type="ECO:0000313" key="10">
    <source>
        <dbReference type="EMBL" id="KIO18572.1"/>
    </source>
</evidence>
<comment type="subcellular location">
    <subcellularLocation>
        <location evidence="1">Membrane</location>
        <topology evidence="1">Multi-pass membrane protein</topology>
    </subcellularLocation>
</comment>
<comment type="similarity">
    <text evidence="2">Belongs to the oligopeptide OPT transporter family.</text>
</comment>
<keyword evidence="11" id="KW-1185">Reference proteome</keyword>
<evidence type="ECO:0000256" key="4">
    <source>
        <dbReference type="ARBA" id="ARBA00022692"/>
    </source>
</evidence>
<reference evidence="10 11" key="1">
    <citation type="submission" date="2014-04" db="EMBL/GenBank/DDBJ databases">
        <authorList>
            <consortium name="DOE Joint Genome Institute"/>
            <person name="Kuo A."/>
            <person name="Girlanda M."/>
            <person name="Perotto S."/>
            <person name="Kohler A."/>
            <person name="Nagy L.G."/>
            <person name="Floudas D."/>
            <person name="Copeland A."/>
            <person name="Barry K.W."/>
            <person name="Cichocki N."/>
            <person name="Veneault-Fourrey C."/>
            <person name="LaButti K."/>
            <person name="Lindquist E.A."/>
            <person name="Lipzen A."/>
            <person name="Lundell T."/>
            <person name="Morin E."/>
            <person name="Murat C."/>
            <person name="Sun H."/>
            <person name="Tunlid A."/>
            <person name="Henrissat B."/>
            <person name="Grigoriev I.V."/>
            <person name="Hibbett D.S."/>
            <person name="Martin F."/>
            <person name="Nordberg H.P."/>
            <person name="Cantor M.N."/>
            <person name="Hua S.X."/>
        </authorList>
    </citation>
    <scope>NUCLEOTIDE SEQUENCE [LARGE SCALE GENOMIC DNA]</scope>
    <source>
        <strain evidence="10 11">MUT 4182</strain>
    </source>
</reference>
<feature type="transmembrane region" description="Helical" evidence="9">
    <location>
        <begin position="130"/>
        <end position="151"/>
    </location>
</feature>
<evidence type="ECO:0000256" key="8">
    <source>
        <dbReference type="ARBA" id="ARBA00023136"/>
    </source>
</evidence>
<evidence type="ECO:0000256" key="6">
    <source>
        <dbReference type="ARBA" id="ARBA00022927"/>
    </source>
</evidence>
<evidence type="ECO:0000256" key="5">
    <source>
        <dbReference type="ARBA" id="ARBA00022856"/>
    </source>
</evidence>
<evidence type="ECO:0000256" key="1">
    <source>
        <dbReference type="ARBA" id="ARBA00004141"/>
    </source>
</evidence>
<evidence type="ECO:0000256" key="3">
    <source>
        <dbReference type="ARBA" id="ARBA00022448"/>
    </source>
</evidence>
<dbReference type="GO" id="GO:0015031">
    <property type="term" value="P:protein transport"/>
    <property type="evidence" value="ECO:0007669"/>
    <property type="project" value="UniProtKB-KW"/>
</dbReference>
<dbReference type="STRING" id="1051891.A0A0C3LAQ4"/>
<evidence type="ECO:0000256" key="7">
    <source>
        <dbReference type="ARBA" id="ARBA00022989"/>
    </source>
</evidence>
<dbReference type="NCBIfam" id="TIGR00728">
    <property type="entry name" value="OPT_sfam"/>
    <property type="match status" value="1"/>
</dbReference>
<dbReference type="EMBL" id="KN823276">
    <property type="protein sequence ID" value="KIO18572.1"/>
    <property type="molecule type" value="Genomic_DNA"/>
</dbReference>
<dbReference type="AlphaFoldDB" id="A0A0C3LAQ4"/>
<gene>
    <name evidence="10" type="ORF">M407DRAFT_37378</name>
</gene>